<dbReference type="KEGG" id="llu:AKJ09_10749"/>
<sequence>MSAQTSESTLADVDAAIARLSGNKETWIQVGIDERIRLLERCIASTVEVSREWAELGARIKGLDPNEVLAGEEWVAGVMPTVRNARLLAEALRHDGQPKPVSTRRGPDGRVIARIFPANVMDRVLFGGFTADVWLQPGKPATQGAIYRESSKRPGRVCLVLGGGNVSSIPAMDVLYKLFVENDVVLLKMNPVNESLAGTLRKAFAPLIDKGVLEIVTGGAEVGSHAANHPDVGALHVTGSDRTYDAIVWGTTPEERSTRKATGEKKNTREFSAELGCVTPILVVPGPWSERDIRFQARHVASMVTQNASFNCNAAKVIVTARGWLQREAFIDALHEELRKTAPRNAYYPGAQQRYRAFLEHYPEALVLGSVPPSAPDTVVPWTAIPDVSDAAGGYALTNEAFCGVVAEVTLDLADKKDGVIREHGVGGASVSKYLEKAVAFANERCWGTLSCALLVHPETAVDHHDEVGKAITDLRYGGIGINVWPGVIYGLVSPTWGAYPGHPAEDIQSGTGVVHNTYLFDHPEKSVVRAPFRIRPTPPWFSDHKNLLELGRRLVSFEAKPSWGGLVRVALAAMKG</sequence>
<dbReference type="OrthoDB" id="136308at2"/>
<dbReference type="Pfam" id="PF00171">
    <property type="entry name" value="Aldedh"/>
    <property type="match status" value="1"/>
</dbReference>
<evidence type="ECO:0000313" key="4">
    <source>
        <dbReference type="Proteomes" id="UP000064967"/>
    </source>
</evidence>
<organism evidence="3 4">
    <name type="scientific">Labilithrix luteola</name>
    <dbReference type="NCBI Taxonomy" id="1391654"/>
    <lineage>
        <taxon>Bacteria</taxon>
        <taxon>Pseudomonadati</taxon>
        <taxon>Myxococcota</taxon>
        <taxon>Polyangia</taxon>
        <taxon>Polyangiales</taxon>
        <taxon>Labilitrichaceae</taxon>
        <taxon>Labilithrix</taxon>
    </lineage>
</organism>
<dbReference type="InterPro" id="IPR016161">
    <property type="entry name" value="Ald_DH/histidinol_DH"/>
</dbReference>
<dbReference type="PATRIC" id="fig|1391654.3.peg.10891"/>
<gene>
    <name evidence="3" type="ORF">AKJ09_10749</name>
</gene>
<reference evidence="3 4" key="1">
    <citation type="submission" date="2015-08" db="EMBL/GenBank/DDBJ databases">
        <authorList>
            <person name="Babu N.S."/>
            <person name="Beckwith C.J."/>
            <person name="Beseler K.G."/>
            <person name="Brison A."/>
            <person name="Carone J.V."/>
            <person name="Caskin T.P."/>
            <person name="Diamond M."/>
            <person name="Durham M.E."/>
            <person name="Foxe J.M."/>
            <person name="Go M."/>
            <person name="Henderson B.A."/>
            <person name="Jones I.B."/>
            <person name="McGettigan J.A."/>
            <person name="Micheletti S.J."/>
            <person name="Nasrallah M.E."/>
            <person name="Ortiz D."/>
            <person name="Piller C.R."/>
            <person name="Privatt S.R."/>
            <person name="Schneider S.L."/>
            <person name="Sharp S."/>
            <person name="Smith T.C."/>
            <person name="Stanton J.D."/>
            <person name="Ullery H.E."/>
            <person name="Wilson R.J."/>
            <person name="Serrano M.G."/>
            <person name="Buck G."/>
            <person name="Lee V."/>
            <person name="Wang Y."/>
            <person name="Carvalho R."/>
            <person name="Voegtly L."/>
            <person name="Shi R."/>
            <person name="Duckworth R."/>
            <person name="Johnson A."/>
            <person name="Loviza R."/>
            <person name="Walstead R."/>
            <person name="Shah Z."/>
            <person name="Kiflezghi M."/>
            <person name="Wade K."/>
            <person name="Ball S.L."/>
            <person name="Bradley K.W."/>
            <person name="Asai D.J."/>
            <person name="Bowman C.A."/>
            <person name="Russell D.A."/>
            <person name="Pope W.H."/>
            <person name="Jacobs-Sera D."/>
            <person name="Hendrix R.W."/>
            <person name="Hatfull G.F."/>
        </authorList>
    </citation>
    <scope>NUCLEOTIDE SEQUENCE [LARGE SCALE GENOMIC DNA]</scope>
    <source>
        <strain evidence="3 4">DSM 27648</strain>
    </source>
</reference>
<evidence type="ECO:0000313" key="3">
    <source>
        <dbReference type="EMBL" id="AKV04086.1"/>
    </source>
</evidence>
<dbReference type="EMBL" id="CP012333">
    <property type="protein sequence ID" value="AKV04086.1"/>
    <property type="molecule type" value="Genomic_DNA"/>
</dbReference>
<dbReference type="InterPro" id="IPR015590">
    <property type="entry name" value="Aldehyde_DH_dom"/>
</dbReference>
<keyword evidence="4" id="KW-1185">Reference proteome</keyword>
<dbReference type="InterPro" id="IPR016162">
    <property type="entry name" value="Ald_DH_N"/>
</dbReference>
<keyword evidence="1" id="KW-0560">Oxidoreductase</keyword>
<proteinExistence type="predicted"/>
<evidence type="ECO:0000256" key="1">
    <source>
        <dbReference type="ARBA" id="ARBA00023002"/>
    </source>
</evidence>
<dbReference type="SUPFAM" id="SSF53720">
    <property type="entry name" value="ALDH-like"/>
    <property type="match status" value="1"/>
</dbReference>
<feature type="domain" description="Aldehyde dehydrogenase" evidence="2">
    <location>
        <begin position="171"/>
        <end position="341"/>
    </location>
</feature>
<name>A0A0K1QE89_9BACT</name>
<dbReference type="Gene3D" id="3.40.605.10">
    <property type="entry name" value="Aldehyde Dehydrogenase, Chain A, domain 1"/>
    <property type="match status" value="1"/>
</dbReference>
<dbReference type="InterPro" id="IPR016163">
    <property type="entry name" value="Ald_DH_C"/>
</dbReference>
<dbReference type="RefSeq" id="WP_146654748.1">
    <property type="nucleotide sequence ID" value="NZ_CP012333.1"/>
</dbReference>
<dbReference type="Proteomes" id="UP000064967">
    <property type="component" value="Chromosome"/>
</dbReference>
<dbReference type="Gene3D" id="3.40.309.10">
    <property type="entry name" value="Aldehyde Dehydrogenase, Chain A, domain 2"/>
    <property type="match status" value="1"/>
</dbReference>
<dbReference type="STRING" id="1391654.AKJ09_10749"/>
<accession>A0A0K1QE89</accession>
<evidence type="ECO:0000259" key="2">
    <source>
        <dbReference type="Pfam" id="PF00171"/>
    </source>
</evidence>
<protein>
    <submittedName>
        <fullName evidence="3">Aldehyde dehydrogenase</fullName>
    </submittedName>
</protein>
<dbReference type="AlphaFoldDB" id="A0A0K1QE89"/>
<dbReference type="GO" id="GO:0016620">
    <property type="term" value="F:oxidoreductase activity, acting on the aldehyde or oxo group of donors, NAD or NADP as acceptor"/>
    <property type="evidence" value="ECO:0007669"/>
    <property type="project" value="InterPro"/>
</dbReference>